<feature type="domain" description="GGDEF" evidence="3">
    <location>
        <begin position="209"/>
        <end position="346"/>
    </location>
</feature>
<accession>A0ABT7ARU5</accession>
<dbReference type="InterPro" id="IPR001789">
    <property type="entry name" value="Sig_transdc_resp-reg_receiver"/>
</dbReference>
<dbReference type="SUPFAM" id="SSF52172">
    <property type="entry name" value="CheY-like"/>
    <property type="match status" value="1"/>
</dbReference>
<feature type="domain" description="Response regulatory" evidence="2">
    <location>
        <begin position="39"/>
        <end position="159"/>
    </location>
</feature>
<evidence type="ECO:0000259" key="2">
    <source>
        <dbReference type="PROSITE" id="PS50110"/>
    </source>
</evidence>
<dbReference type="PROSITE" id="PS50110">
    <property type="entry name" value="RESPONSE_REGULATORY"/>
    <property type="match status" value="1"/>
</dbReference>
<dbReference type="PROSITE" id="PS50887">
    <property type="entry name" value="GGDEF"/>
    <property type="match status" value="1"/>
</dbReference>
<dbReference type="Pfam" id="PF00072">
    <property type="entry name" value="Response_reg"/>
    <property type="match status" value="1"/>
</dbReference>
<proteinExistence type="predicted"/>
<dbReference type="InterPro" id="IPR043128">
    <property type="entry name" value="Rev_trsase/Diguanyl_cyclase"/>
</dbReference>
<dbReference type="EC" id="2.7.7.65" evidence="4"/>
<dbReference type="Gene3D" id="3.30.70.270">
    <property type="match status" value="1"/>
</dbReference>
<gene>
    <name evidence="4" type="ORF">PMG71_09305</name>
</gene>
<dbReference type="Gene3D" id="3.40.50.2300">
    <property type="match status" value="1"/>
</dbReference>
<dbReference type="Proteomes" id="UP001235303">
    <property type="component" value="Unassembled WGS sequence"/>
</dbReference>
<keyword evidence="4" id="KW-0808">Transferase</keyword>
<dbReference type="SMART" id="SM00448">
    <property type="entry name" value="REC"/>
    <property type="match status" value="1"/>
</dbReference>
<evidence type="ECO:0000259" key="3">
    <source>
        <dbReference type="PROSITE" id="PS50887"/>
    </source>
</evidence>
<keyword evidence="5" id="KW-1185">Reference proteome</keyword>
<dbReference type="PANTHER" id="PTHR45138:SF9">
    <property type="entry name" value="DIGUANYLATE CYCLASE DGCM-RELATED"/>
    <property type="match status" value="1"/>
</dbReference>
<organism evidence="4 5">
    <name type="scientific">Roseofilum acuticapitatum BLCC-M154</name>
    <dbReference type="NCBI Taxonomy" id="3022444"/>
    <lineage>
        <taxon>Bacteria</taxon>
        <taxon>Bacillati</taxon>
        <taxon>Cyanobacteriota</taxon>
        <taxon>Cyanophyceae</taxon>
        <taxon>Desertifilales</taxon>
        <taxon>Desertifilaceae</taxon>
        <taxon>Roseofilum</taxon>
        <taxon>Roseofilum acuticapitatum</taxon>
    </lineage>
</organism>
<reference evidence="4 5" key="1">
    <citation type="submission" date="2023-01" db="EMBL/GenBank/DDBJ databases">
        <title>Novel diversity within Roseofilum (Cyanobacteria; Desertifilaceae) from marine benthic mats with descriptions of four novel species.</title>
        <authorList>
            <person name="Wang Y."/>
            <person name="Berthold D.E."/>
            <person name="Hu J."/>
            <person name="Lefler F.W."/>
            <person name="Laughinghouse H.D. IV."/>
        </authorList>
    </citation>
    <scope>NUCLEOTIDE SEQUENCE [LARGE SCALE GENOMIC DNA]</scope>
    <source>
        <strain evidence="4 5">BLCC-M154</strain>
    </source>
</reference>
<keyword evidence="4" id="KW-0548">Nucleotidyltransferase</keyword>
<protein>
    <submittedName>
        <fullName evidence="4">Diguanylate cyclase</fullName>
        <ecNumber evidence="4">2.7.7.65</ecNumber>
    </submittedName>
</protein>
<evidence type="ECO:0000256" key="1">
    <source>
        <dbReference type="PROSITE-ProRule" id="PRU00169"/>
    </source>
</evidence>
<dbReference type="EMBL" id="JAQOSP010000063">
    <property type="protein sequence ID" value="MDJ1169621.1"/>
    <property type="molecule type" value="Genomic_DNA"/>
</dbReference>
<dbReference type="NCBIfam" id="TIGR00254">
    <property type="entry name" value="GGDEF"/>
    <property type="match status" value="1"/>
</dbReference>
<comment type="caution">
    <text evidence="4">The sequence shown here is derived from an EMBL/GenBank/DDBJ whole genome shotgun (WGS) entry which is preliminary data.</text>
</comment>
<dbReference type="InterPro" id="IPR000160">
    <property type="entry name" value="GGDEF_dom"/>
</dbReference>
<dbReference type="GO" id="GO:0052621">
    <property type="term" value="F:diguanylate cyclase activity"/>
    <property type="evidence" value="ECO:0007669"/>
    <property type="project" value="UniProtKB-EC"/>
</dbReference>
<dbReference type="InterPro" id="IPR050469">
    <property type="entry name" value="Diguanylate_Cyclase"/>
</dbReference>
<dbReference type="RefSeq" id="WP_283753379.1">
    <property type="nucleotide sequence ID" value="NZ_JAQOSP010000063.1"/>
</dbReference>
<comment type="caution">
    <text evidence="1">Lacks conserved residue(s) required for the propagation of feature annotation.</text>
</comment>
<dbReference type="Pfam" id="PF00990">
    <property type="entry name" value="GGDEF"/>
    <property type="match status" value="1"/>
</dbReference>
<sequence length="352" mass="39414">MLFSIYPHPSSAIKFPAPGGPFELISGGRGNPHSPSPPRVLTIASNPELGDRMSTLMSDQGYVVTQADGATTGLSQAEETEPDIILLEGSLADGDSLTCCQQLQSLWYAQREPGTVGIFMIHSLEDYDWVNQAFNLGIVDIIPTPIHGTLLVQRVKRWWEQTQKFQQLTDANQQLQRLAGIDRLTQLANRHYFDEVLEREVRQMKRAETPLSLILADVDYFKFYNDRYGHLQGDRCLQEIAQGIQRAVRRPQDLVARYGGEEFAVVLPQTDAAGAIAVARNIRTQIQQLNIPHDQSQVSDRITLSLGIACAFPEDKCSATQLIQAADRGLYRAKEQGRDRLEQPDESSEYTF</sequence>
<dbReference type="CDD" id="cd00156">
    <property type="entry name" value="REC"/>
    <property type="match status" value="1"/>
</dbReference>
<dbReference type="InterPro" id="IPR011006">
    <property type="entry name" value="CheY-like_superfamily"/>
</dbReference>
<dbReference type="SMART" id="SM00267">
    <property type="entry name" value="GGDEF"/>
    <property type="match status" value="1"/>
</dbReference>
<name>A0ABT7ARU5_9CYAN</name>
<evidence type="ECO:0000313" key="4">
    <source>
        <dbReference type="EMBL" id="MDJ1169621.1"/>
    </source>
</evidence>
<evidence type="ECO:0000313" key="5">
    <source>
        <dbReference type="Proteomes" id="UP001235303"/>
    </source>
</evidence>
<dbReference type="SUPFAM" id="SSF55073">
    <property type="entry name" value="Nucleotide cyclase"/>
    <property type="match status" value="1"/>
</dbReference>
<dbReference type="InterPro" id="IPR029787">
    <property type="entry name" value="Nucleotide_cyclase"/>
</dbReference>
<dbReference type="CDD" id="cd01949">
    <property type="entry name" value="GGDEF"/>
    <property type="match status" value="1"/>
</dbReference>
<dbReference type="PANTHER" id="PTHR45138">
    <property type="entry name" value="REGULATORY COMPONENTS OF SENSORY TRANSDUCTION SYSTEM"/>
    <property type="match status" value="1"/>
</dbReference>